<proteinExistence type="predicted"/>
<evidence type="ECO:0000256" key="2">
    <source>
        <dbReference type="ARBA" id="ARBA00022525"/>
    </source>
</evidence>
<reference evidence="8 9" key="1">
    <citation type="submission" date="2017-10" db="EMBL/GenBank/DDBJ databases">
        <title>A large-scale comparative metagenomic study reveals the eutrophication-driven functional interactions in six Microcystis-epibionts communities.</title>
        <authorList>
            <person name="Li Q."/>
            <person name="Lin F."/>
        </authorList>
    </citation>
    <scope>NUCLEOTIDE SEQUENCE [LARGE SCALE GENOMIC DNA]</scope>
    <source>
        <strain evidence="8">TF09</strain>
    </source>
</reference>
<dbReference type="InterPro" id="IPR043595">
    <property type="entry name" value="FaeB/C/D"/>
</dbReference>
<keyword evidence="5 8" id="KW-0378">Hydrolase</keyword>
<name>A0A3E0KTY6_9CHRO</name>
<dbReference type="AlphaFoldDB" id="A0A3E0KTY6"/>
<evidence type="ECO:0000256" key="3">
    <source>
        <dbReference type="ARBA" id="ARBA00022651"/>
    </source>
</evidence>
<dbReference type="GO" id="GO:0030600">
    <property type="term" value="F:feruloyl esterase activity"/>
    <property type="evidence" value="ECO:0007669"/>
    <property type="project" value="InterPro"/>
</dbReference>
<keyword evidence="6" id="KW-0119">Carbohydrate metabolism</keyword>
<dbReference type="GO" id="GO:0045493">
    <property type="term" value="P:xylan catabolic process"/>
    <property type="evidence" value="ECO:0007669"/>
    <property type="project" value="UniProtKB-KW"/>
</dbReference>
<keyword evidence="4" id="KW-0732">Signal</keyword>
<keyword evidence="2" id="KW-0964">Secreted</keyword>
<evidence type="ECO:0000313" key="9">
    <source>
        <dbReference type="Proteomes" id="UP000256873"/>
    </source>
</evidence>
<evidence type="ECO:0000256" key="4">
    <source>
        <dbReference type="ARBA" id="ARBA00022729"/>
    </source>
</evidence>
<accession>A0A3E0KTY6</accession>
<evidence type="ECO:0000256" key="7">
    <source>
        <dbReference type="ARBA" id="ARBA00023326"/>
    </source>
</evidence>
<dbReference type="SUPFAM" id="SSF53474">
    <property type="entry name" value="alpha/beta-Hydrolases"/>
    <property type="match status" value="1"/>
</dbReference>
<protein>
    <submittedName>
        <fullName evidence="8">Hydrolase</fullName>
    </submittedName>
</protein>
<evidence type="ECO:0000256" key="6">
    <source>
        <dbReference type="ARBA" id="ARBA00023277"/>
    </source>
</evidence>
<dbReference type="Pfam" id="PF10503">
    <property type="entry name" value="Esterase_PHB"/>
    <property type="match status" value="1"/>
</dbReference>
<evidence type="ECO:0000313" key="8">
    <source>
        <dbReference type="EMBL" id="REJ38740.1"/>
    </source>
</evidence>
<evidence type="ECO:0000256" key="5">
    <source>
        <dbReference type="ARBA" id="ARBA00022801"/>
    </source>
</evidence>
<comment type="subcellular location">
    <subcellularLocation>
        <location evidence="1">Secreted</location>
    </subcellularLocation>
</comment>
<gene>
    <name evidence="8" type="ORF">DWQ54_25375</name>
</gene>
<dbReference type="PANTHER" id="PTHR38050:SF2">
    <property type="entry name" value="FERULOYL ESTERASE C-RELATED"/>
    <property type="match status" value="1"/>
</dbReference>
<organism evidence="8 9">
    <name type="scientific">Microcystis flos-aquae TF09</name>
    <dbReference type="NCBI Taxonomy" id="2060473"/>
    <lineage>
        <taxon>Bacteria</taxon>
        <taxon>Bacillati</taxon>
        <taxon>Cyanobacteriota</taxon>
        <taxon>Cyanophyceae</taxon>
        <taxon>Oscillatoriophycideae</taxon>
        <taxon>Chroococcales</taxon>
        <taxon>Microcystaceae</taxon>
        <taxon>Microcystis</taxon>
    </lineage>
</organism>
<dbReference type="Gene3D" id="3.40.50.1820">
    <property type="entry name" value="alpha/beta hydrolase"/>
    <property type="match status" value="1"/>
</dbReference>
<dbReference type="Proteomes" id="UP000256873">
    <property type="component" value="Unassembled WGS sequence"/>
</dbReference>
<dbReference type="PANTHER" id="PTHR38050">
    <property type="match status" value="1"/>
</dbReference>
<dbReference type="InterPro" id="IPR029058">
    <property type="entry name" value="AB_hydrolase_fold"/>
</dbReference>
<sequence>MIEIYLASLIVAFNTVSVNLYDILTPENNFLTQPIAQRRRTPQMRRGRPEQFSGQDGLILEKLVQQNQERSYYLYIPRSYQANKPMPLLLAFHGGVSQGNNMAVKAGFNKIAEREGFIVAYPNGLDRGAYGQWSDGRHLPANDSIDDVSFMKVLIKHLSKTRNIDQKRIYATGGSNGGFFTQRLACEMSEQLAAVASVAATLPQPMVSRCKPKRAIPILMINGTEDKLVPWAGGTMEIGANAQILSVPQTVAFWRSRNGCSTRNQEVRLPDTQADGTEVVKIGYFNCKSGAPVVLYQIEGGGHGWPGGQTDALLGNDSRGNTRGNRARQRLVGNTSQDINASEVIWQFLQKYSL</sequence>
<comment type="caution">
    <text evidence="8">The sequence shown here is derived from an EMBL/GenBank/DDBJ whole genome shotgun (WGS) entry which is preliminary data.</text>
</comment>
<dbReference type="EMBL" id="QQWC01000010">
    <property type="protein sequence ID" value="REJ38740.1"/>
    <property type="molecule type" value="Genomic_DNA"/>
</dbReference>
<keyword evidence="7" id="KW-0624">Polysaccharide degradation</keyword>
<dbReference type="GO" id="GO:0005576">
    <property type="term" value="C:extracellular region"/>
    <property type="evidence" value="ECO:0007669"/>
    <property type="project" value="UniProtKB-SubCell"/>
</dbReference>
<dbReference type="InterPro" id="IPR010126">
    <property type="entry name" value="Esterase_phb"/>
</dbReference>
<keyword evidence="3" id="KW-0858">Xylan degradation</keyword>
<evidence type="ECO:0000256" key="1">
    <source>
        <dbReference type="ARBA" id="ARBA00004613"/>
    </source>
</evidence>